<feature type="domain" description="Citrate lyase ligase C-terminal" evidence="3">
    <location>
        <begin position="316"/>
        <end position="495"/>
    </location>
</feature>
<gene>
    <name evidence="4" type="ORF">PbJCM13498_04100</name>
</gene>
<evidence type="ECO:0000313" key="4">
    <source>
        <dbReference type="EMBL" id="GET31547.1"/>
    </source>
</evidence>
<evidence type="ECO:0000256" key="2">
    <source>
        <dbReference type="ARBA" id="ARBA00022840"/>
    </source>
</evidence>
<dbReference type="PANTHER" id="PTHR40599:SF1">
    <property type="entry name" value="[CITRATE [PRO-3S]-LYASE] LIGASE"/>
    <property type="match status" value="1"/>
</dbReference>
<dbReference type="SMART" id="SM00764">
    <property type="entry name" value="Citrate_ly_lig"/>
    <property type="match status" value="1"/>
</dbReference>
<dbReference type="NCBIfam" id="TIGR00125">
    <property type="entry name" value="cyt_tran_rel"/>
    <property type="match status" value="1"/>
</dbReference>
<dbReference type="GO" id="GO:0005524">
    <property type="term" value="F:ATP binding"/>
    <property type="evidence" value="ECO:0007669"/>
    <property type="project" value="UniProtKB-KW"/>
</dbReference>
<dbReference type="Pfam" id="PF08218">
    <property type="entry name" value="Citrate_ly_lig"/>
    <property type="match status" value="1"/>
</dbReference>
<dbReference type="GO" id="GO:0008771">
    <property type="term" value="F:[citrate (pro-3S)-lyase] ligase activity"/>
    <property type="evidence" value="ECO:0007669"/>
    <property type="project" value="InterPro"/>
</dbReference>
<accession>A0A5M4AVT8</accession>
<keyword evidence="2" id="KW-0067">ATP-binding</keyword>
<reference evidence="4 5" key="1">
    <citation type="submission" date="2019-10" db="EMBL/GenBank/DDBJ databases">
        <title>Prolixibacter strains distinguished by the presence of nitrate reductase genes were adept at nitrate-dependent anaerobic corrosion of metallic iron and carbon steel.</title>
        <authorList>
            <person name="Iino T."/>
            <person name="Shono N."/>
            <person name="Ito K."/>
            <person name="Nakamura R."/>
            <person name="Sueoka K."/>
            <person name="Harayama S."/>
            <person name="Ohkuma M."/>
        </authorList>
    </citation>
    <scope>NUCLEOTIDE SEQUENCE [LARGE SCALE GENOMIC DNA]</scope>
    <source>
        <strain evidence="4 5">JCM 13498</strain>
    </source>
</reference>
<dbReference type="RefSeq" id="WP_169737704.1">
    <property type="nucleotide sequence ID" value="NZ_BLAX01000001.1"/>
</dbReference>
<dbReference type="EMBL" id="BLAX01000001">
    <property type="protein sequence ID" value="GET31547.1"/>
    <property type="molecule type" value="Genomic_DNA"/>
</dbReference>
<dbReference type="Proteomes" id="UP000391834">
    <property type="component" value="Unassembled WGS sequence"/>
</dbReference>
<comment type="caution">
    <text evidence="4">The sequence shown here is derived from an EMBL/GenBank/DDBJ whole genome shotgun (WGS) entry which is preliminary data.</text>
</comment>
<evidence type="ECO:0000256" key="1">
    <source>
        <dbReference type="ARBA" id="ARBA00022741"/>
    </source>
</evidence>
<evidence type="ECO:0000313" key="5">
    <source>
        <dbReference type="Proteomes" id="UP000391834"/>
    </source>
</evidence>
<dbReference type="InterPro" id="IPR004821">
    <property type="entry name" value="Cyt_trans-like"/>
</dbReference>
<dbReference type="InterPro" id="IPR014729">
    <property type="entry name" value="Rossmann-like_a/b/a_fold"/>
</dbReference>
<dbReference type="InterPro" id="IPR005216">
    <property type="entry name" value="Citrate_lyase_ligase"/>
</dbReference>
<keyword evidence="1" id="KW-0547">Nucleotide-binding</keyword>
<protein>
    <recommendedName>
        <fullName evidence="3">Citrate lyase ligase C-terminal domain-containing protein</fullName>
    </recommendedName>
</protein>
<proteinExistence type="predicted"/>
<dbReference type="AlphaFoldDB" id="A0A5M4AVT8"/>
<keyword evidence="5" id="KW-1185">Reference proteome</keyword>
<sequence length="502" mass="57702">MLEEVINKESISNYNIPVLKTVIKHVEDNGGRILFVDRPKFPSSNLSKSEKQSNFILWNNRIIKLLYNLRLISNGTRERVTRSYTQSPLIGATPNKLRKNYMVNEDCENKFVRVVNGYRQDTEKELTENRNSIYLFGSSLVYSVGCEDKDTLSSLLGNEIGDRQFGVINRGVFSADVMNSAFAILDTQISKGDIIVLYGLNPLSEKEKTELKKEANFLDLAEIFMRPHSYGNVFFDLVHLTPEGYNAVARFIAKEIKDNLKKRTFTAMNSYSDTEKNIFHKIEQCRFRAALRYIDNDFPHYINFLKSKYKPGNNGIAAMNCNPFTLGHRYLVSTASKMVDTLYVFVVEEDKSYFPFEQRFEMIKEGLKNIANVEVVPTGKFLVSSMTFPDYFSKEEGFNPAMNVAYDFEIFVNYIAPALDLRNRFIGNEPFCRTTRTHHNIMKKTLPQKGISVIEIERLENKFGAISASTVRKLIKDKEFDKLDSFLPGTSIDLLTRFGYLN</sequence>
<evidence type="ECO:0000259" key="3">
    <source>
        <dbReference type="SMART" id="SM00764"/>
    </source>
</evidence>
<dbReference type="SUPFAM" id="SSF52266">
    <property type="entry name" value="SGNH hydrolase"/>
    <property type="match status" value="1"/>
</dbReference>
<dbReference type="InterPro" id="IPR013166">
    <property type="entry name" value="Citrate_lyase_ligase_C"/>
</dbReference>
<name>A0A5M4AVT8_9BACT</name>
<dbReference type="SUPFAM" id="SSF52374">
    <property type="entry name" value="Nucleotidylyl transferase"/>
    <property type="match status" value="1"/>
</dbReference>
<organism evidence="4 5">
    <name type="scientific">Prolixibacter bellariivorans</name>
    <dbReference type="NCBI Taxonomy" id="314319"/>
    <lineage>
        <taxon>Bacteria</taxon>
        <taxon>Pseudomonadati</taxon>
        <taxon>Bacteroidota</taxon>
        <taxon>Bacteroidia</taxon>
        <taxon>Marinilabiliales</taxon>
        <taxon>Prolixibacteraceae</taxon>
        <taxon>Prolixibacter</taxon>
    </lineage>
</organism>
<dbReference type="Gene3D" id="3.40.50.620">
    <property type="entry name" value="HUPs"/>
    <property type="match status" value="1"/>
</dbReference>
<dbReference type="PANTHER" id="PTHR40599">
    <property type="entry name" value="[CITRATE [PRO-3S]-LYASE] LIGASE"/>
    <property type="match status" value="1"/>
</dbReference>